<evidence type="ECO:0000313" key="3">
    <source>
        <dbReference type="Proteomes" id="UP000008782"/>
    </source>
</evidence>
<keyword evidence="3" id="KW-1185">Reference proteome</keyword>
<evidence type="ECO:0000256" key="1">
    <source>
        <dbReference type="SAM" id="MobiDB-lite"/>
    </source>
</evidence>
<gene>
    <name evidence="2" type="ORF">GLRG_09850</name>
</gene>
<dbReference type="HOGENOM" id="CLU_498744_0_0_1"/>
<dbReference type="EMBL" id="GG697383">
    <property type="protein sequence ID" value="EFQ34706.1"/>
    <property type="molecule type" value="Genomic_DNA"/>
</dbReference>
<feature type="region of interest" description="Disordered" evidence="1">
    <location>
        <begin position="1"/>
        <end position="137"/>
    </location>
</feature>
<feature type="region of interest" description="Disordered" evidence="1">
    <location>
        <begin position="436"/>
        <end position="515"/>
    </location>
</feature>
<feature type="compositionally biased region" description="Basic and acidic residues" evidence="1">
    <location>
        <begin position="244"/>
        <end position="257"/>
    </location>
</feature>
<proteinExistence type="predicted"/>
<evidence type="ECO:0000313" key="2">
    <source>
        <dbReference type="EMBL" id="EFQ34706.1"/>
    </source>
</evidence>
<dbReference type="STRING" id="645133.E3QV16"/>
<dbReference type="RefSeq" id="XP_008098726.1">
    <property type="nucleotide sequence ID" value="XM_008100535.1"/>
</dbReference>
<feature type="region of interest" description="Disordered" evidence="1">
    <location>
        <begin position="149"/>
        <end position="189"/>
    </location>
</feature>
<feature type="region of interest" description="Disordered" evidence="1">
    <location>
        <begin position="220"/>
        <end position="258"/>
    </location>
</feature>
<organism evidence="3">
    <name type="scientific">Colletotrichum graminicola (strain M1.001 / M2 / FGSC 10212)</name>
    <name type="common">Maize anthracnose fungus</name>
    <name type="synonym">Glomerella graminicola</name>
    <dbReference type="NCBI Taxonomy" id="645133"/>
    <lineage>
        <taxon>Eukaryota</taxon>
        <taxon>Fungi</taxon>
        <taxon>Dikarya</taxon>
        <taxon>Ascomycota</taxon>
        <taxon>Pezizomycotina</taxon>
        <taxon>Sordariomycetes</taxon>
        <taxon>Hypocreomycetidae</taxon>
        <taxon>Glomerellales</taxon>
        <taxon>Glomerellaceae</taxon>
        <taxon>Colletotrichum</taxon>
        <taxon>Colletotrichum graminicola species complex</taxon>
    </lineage>
</organism>
<dbReference type="OrthoDB" id="3511049at2759"/>
<dbReference type="VEuPathDB" id="FungiDB:GLRG_09850"/>
<protein>
    <submittedName>
        <fullName evidence="2">Uncharacterized protein</fullName>
    </submittedName>
</protein>
<feature type="compositionally biased region" description="Basic and acidic residues" evidence="1">
    <location>
        <begin position="86"/>
        <end position="99"/>
    </location>
</feature>
<dbReference type="eggNOG" id="ENOG502SZ7P">
    <property type="taxonomic scope" value="Eukaryota"/>
</dbReference>
<reference evidence="3" key="1">
    <citation type="journal article" date="2012" name="Nat. Genet.">
        <title>Lifestyle transitions in plant pathogenic Colletotrichum fungi deciphered by genome and transcriptome analyses.</title>
        <authorList>
            <person name="O'Connell R.J."/>
            <person name="Thon M.R."/>
            <person name="Hacquard S."/>
            <person name="Amyotte S.G."/>
            <person name="Kleemann J."/>
            <person name="Torres M.F."/>
            <person name="Damm U."/>
            <person name="Buiate E.A."/>
            <person name="Epstein L."/>
            <person name="Alkan N."/>
            <person name="Altmueller J."/>
            <person name="Alvarado-Balderrama L."/>
            <person name="Bauser C.A."/>
            <person name="Becker C."/>
            <person name="Birren B.W."/>
            <person name="Chen Z."/>
            <person name="Choi J."/>
            <person name="Crouch J.A."/>
            <person name="Duvick J.P."/>
            <person name="Farman M.A."/>
            <person name="Gan P."/>
            <person name="Heiman D."/>
            <person name="Henrissat B."/>
            <person name="Howard R.J."/>
            <person name="Kabbage M."/>
            <person name="Koch C."/>
            <person name="Kracher B."/>
            <person name="Kubo Y."/>
            <person name="Law A.D."/>
            <person name="Lebrun M.-H."/>
            <person name="Lee Y.-H."/>
            <person name="Miyara I."/>
            <person name="Moore N."/>
            <person name="Neumann U."/>
            <person name="Nordstroem K."/>
            <person name="Panaccione D.G."/>
            <person name="Panstruga R."/>
            <person name="Place M."/>
            <person name="Proctor R.H."/>
            <person name="Prusky D."/>
            <person name="Rech G."/>
            <person name="Reinhardt R."/>
            <person name="Rollins J.A."/>
            <person name="Rounsley S."/>
            <person name="Schardl C.L."/>
            <person name="Schwartz D.C."/>
            <person name="Shenoy N."/>
            <person name="Shirasu K."/>
            <person name="Sikhakolli U.R."/>
            <person name="Stueber K."/>
            <person name="Sukno S.A."/>
            <person name="Sweigard J.A."/>
            <person name="Takano Y."/>
            <person name="Takahara H."/>
            <person name="Trail F."/>
            <person name="van der Does H.C."/>
            <person name="Voll L.M."/>
            <person name="Will I."/>
            <person name="Young S."/>
            <person name="Zeng Q."/>
            <person name="Zhang J."/>
            <person name="Zhou S."/>
            <person name="Dickman M.B."/>
            <person name="Schulze-Lefert P."/>
            <person name="Ver Loren van Themaat E."/>
            <person name="Ma L.-J."/>
            <person name="Vaillancourt L.J."/>
        </authorList>
    </citation>
    <scope>NUCLEOTIDE SEQUENCE [LARGE SCALE GENOMIC DNA]</scope>
    <source>
        <strain evidence="3">M1.001 / M2 / FGSC 10212</strain>
    </source>
</reference>
<dbReference type="AlphaFoldDB" id="E3QV16"/>
<feature type="compositionally biased region" description="Polar residues" evidence="1">
    <location>
        <begin position="48"/>
        <end position="68"/>
    </location>
</feature>
<accession>E3QV16</accession>
<dbReference type="Proteomes" id="UP000008782">
    <property type="component" value="Unassembled WGS sequence"/>
</dbReference>
<feature type="compositionally biased region" description="Basic and acidic residues" evidence="1">
    <location>
        <begin position="11"/>
        <end position="22"/>
    </location>
</feature>
<sequence length="546" mass="59854">MESFDISPCEKSPDLPLLEKQRAISGTAITRRPKAAMPTQLDPASSPPVLTQSGLTPNQPRQRRSSVNLPVPDDDAPREAALIRPEPSEESHCEMDTPTKKPARRARRNPSGSNKRLEPSPLRTTAPPGPNVVAGYEAAEARRVSLFARSHTSPETQNEAERKGQRPSAAERSASVPTTPSKKLSGAQLDSSMAKLIRNGPSKDTECHLKDGGLYLFHVPTKRNRGASGQDWPDRKGRAGSSQRDNESMQAPEEHLALHGNGREYSVLRPCLCTRRHREYFEVSEKIAVEVFPRWRDFCKKRPWDNGGTIKTVWGKRLDARAAFDGPGQDFDHGKFGRHWGTYTMPWLVERVLSDAIHQGKRWFPNRWQAVAVAEMFTIIFLSPASVWVHVWMAAVAALLLIDTVVIADLHATASVVQLMEGGLQDELTADAKGLAPEASQGETPPRHGTGGDAWSETVEEDIPDASDGASSVGPGDPMDVDRDDGCQESTDEEDRPGGSVCSPASLATATAEDEVLERPRSLELKAQVMSGEREVIDLTYMSESD</sequence>
<name>E3QV16_COLGM</name>
<dbReference type="GeneID" id="24415215"/>